<dbReference type="PROSITE" id="PS51168">
    <property type="entry name" value="CHORISMATE_MUT_2"/>
    <property type="match status" value="1"/>
</dbReference>
<keyword evidence="10" id="KW-1185">Reference proteome</keyword>
<dbReference type="OrthoDB" id="9800332at2"/>
<dbReference type="PANTHER" id="PTHR21087:SF16">
    <property type="entry name" value="SHIKIMATE KINASE 1, CHLOROPLASTIC"/>
    <property type="match status" value="1"/>
</dbReference>
<keyword evidence="1 7" id="KW-0028">Amino-acid biosynthesis</keyword>
<feature type="binding site" evidence="7">
    <location>
        <position position="104"/>
    </location>
    <ligand>
        <name>Mg(2+)</name>
        <dbReference type="ChEBI" id="CHEBI:18420"/>
    </ligand>
</feature>
<comment type="subunit">
    <text evidence="7">Monomer.</text>
</comment>
<accession>A0A1M6CPI6</accession>
<dbReference type="GO" id="GO:0009423">
    <property type="term" value="P:chorismate biosynthetic process"/>
    <property type="evidence" value="ECO:0007669"/>
    <property type="project" value="UniProtKB-UniRule"/>
</dbReference>
<comment type="function">
    <text evidence="7">Catalyzes the specific phosphorylation of the 3-hydroxyl group of shikimic acid using ATP as a cosubstrate.</text>
</comment>
<dbReference type="GO" id="GO:0000287">
    <property type="term" value="F:magnesium ion binding"/>
    <property type="evidence" value="ECO:0007669"/>
    <property type="project" value="UniProtKB-UniRule"/>
</dbReference>
<keyword evidence="2 7" id="KW-0808">Transferase</keyword>
<keyword evidence="7" id="KW-0460">Magnesium</keyword>
<dbReference type="CDD" id="cd00464">
    <property type="entry name" value="SK"/>
    <property type="match status" value="1"/>
</dbReference>
<dbReference type="PRINTS" id="PR01100">
    <property type="entry name" value="SHIKIMTKNASE"/>
</dbReference>
<evidence type="ECO:0000256" key="2">
    <source>
        <dbReference type="ARBA" id="ARBA00022679"/>
    </source>
</evidence>
<organism evidence="9 10">
    <name type="scientific">Pseudobutyrivibrio xylanivorans DSM 14809</name>
    <dbReference type="NCBI Taxonomy" id="1123012"/>
    <lineage>
        <taxon>Bacteria</taxon>
        <taxon>Bacillati</taxon>
        <taxon>Bacillota</taxon>
        <taxon>Clostridia</taxon>
        <taxon>Lachnospirales</taxon>
        <taxon>Lachnospiraceae</taxon>
        <taxon>Pseudobutyrivibrio</taxon>
    </lineage>
</organism>
<dbReference type="GO" id="GO:0005829">
    <property type="term" value="C:cytosol"/>
    <property type="evidence" value="ECO:0007669"/>
    <property type="project" value="TreeGrafter"/>
</dbReference>
<keyword evidence="4 7" id="KW-0418">Kinase</keyword>
<sequence length="263" mass="30309">MDQLKMLREHLGQNDEIILNALLMRNSIVEEIMAYKEANGLQILQPEQDEKRENWLKASLEGKRHGKEVQNVFKSIVENSKRIQARHLFNYNIVLIGFMGAGKTTISDYLSTCFAMDVVEMDQVISEREGMSISDIFEVYGEEHFRNAETNLLKEMQTKHNVVISCGGGTPMRECNVVEMKKNGRVVLLTAKPETILERVKDSHDRPLIENNKNVEFIEELMLKRREKYMAAADIIIETDNKTELEICEELVNSLLKFDADNK</sequence>
<evidence type="ECO:0000256" key="1">
    <source>
        <dbReference type="ARBA" id="ARBA00022605"/>
    </source>
</evidence>
<feature type="binding site" evidence="7">
    <location>
        <position position="225"/>
    </location>
    <ligand>
        <name>substrate</name>
    </ligand>
</feature>
<feature type="binding site" evidence="7">
    <location>
        <begin position="100"/>
        <end position="105"/>
    </location>
    <ligand>
        <name>ATP</name>
        <dbReference type="ChEBI" id="CHEBI:30616"/>
    </ligand>
</feature>
<evidence type="ECO:0000256" key="5">
    <source>
        <dbReference type="ARBA" id="ARBA00022840"/>
    </source>
</evidence>
<feature type="binding site" evidence="7">
    <location>
        <position position="206"/>
    </location>
    <ligand>
        <name>ATP</name>
        <dbReference type="ChEBI" id="CHEBI:30616"/>
    </ligand>
</feature>
<dbReference type="GO" id="GO:0009073">
    <property type="term" value="P:aromatic amino acid family biosynthetic process"/>
    <property type="evidence" value="ECO:0007669"/>
    <property type="project" value="UniProtKB-KW"/>
</dbReference>
<dbReference type="InterPro" id="IPR036979">
    <property type="entry name" value="CM_dom_sf"/>
</dbReference>
<dbReference type="GO" id="GO:0005524">
    <property type="term" value="F:ATP binding"/>
    <property type="evidence" value="ECO:0007669"/>
    <property type="project" value="UniProtKB-UniRule"/>
</dbReference>
<dbReference type="AlphaFoldDB" id="A0A1M6CPI6"/>
<dbReference type="InterPro" id="IPR036263">
    <property type="entry name" value="Chorismate_II_sf"/>
</dbReference>
<dbReference type="GO" id="GO:0008652">
    <property type="term" value="P:amino acid biosynthetic process"/>
    <property type="evidence" value="ECO:0007669"/>
    <property type="project" value="UniProtKB-KW"/>
</dbReference>
<dbReference type="Proteomes" id="UP000184185">
    <property type="component" value="Unassembled WGS sequence"/>
</dbReference>
<evidence type="ECO:0000256" key="4">
    <source>
        <dbReference type="ARBA" id="ARBA00022777"/>
    </source>
</evidence>
<keyword evidence="7" id="KW-0963">Cytoplasm</keyword>
<comment type="similarity">
    <text evidence="7">Belongs to the shikimate kinase family.</text>
</comment>
<dbReference type="UniPathway" id="UPA00053">
    <property type="reaction ID" value="UER00088"/>
</dbReference>
<feature type="binding site" evidence="7">
    <location>
        <position position="146"/>
    </location>
    <ligand>
        <name>substrate</name>
    </ligand>
</feature>
<dbReference type="InterPro" id="IPR002701">
    <property type="entry name" value="CM_II_prokaryot"/>
</dbReference>
<dbReference type="SUPFAM" id="SSF52540">
    <property type="entry name" value="P-loop containing nucleoside triphosphate hydrolases"/>
    <property type="match status" value="1"/>
</dbReference>
<dbReference type="Gene3D" id="1.20.59.10">
    <property type="entry name" value="Chorismate mutase"/>
    <property type="match status" value="1"/>
</dbReference>
<dbReference type="EC" id="2.7.1.71" evidence="7"/>
<gene>
    <name evidence="7" type="primary">aroK</name>
    <name evidence="9" type="ORF">SAMN02745725_00778</name>
</gene>
<reference evidence="9 10" key="1">
    <citation type="submission" date="2016-11" db="EMBL/GenBank/DDBJ databases">
        <authorList>
            <person name="Jaros S."/>
            <person name="Januszkiewicz K."/>
            <person name="Wedrychowicz H."/>
        </authorList>
    </citation>
    <scope>NUCLEOTIDE SEQUENCE [LARGE SCALE GENOMIC DNA]</scope>
    <source>
        <strain evidence="9 10">DSM 14809</strain>
    </source>
</reference>
<name>A0A1M6CPI6_PSEXY</name>
<dbReference type="PANTHER" id="PTHR21087">
    <property type="entry name" value="SHIKIMATE KINASE"/>
    <property type="match status" value="1"/>
</dbReference>
<keyword evidence="3 7" id="KW-0547">Nucleotide-binding</keyword>
<comment type="subcellular location">
    <subcellularLocation>
        <location evidence="7">Cytoplasm</location>
    </subcellularLocation>
</comment>
<proteinExistence type="inferred from homology"/>
<evidence type="ECO:0000256" key="3">
    <source>
        <dbReference type="ARBA" id="ARBA00022741"/>
    </source>
</evidence>
<keyword evidence="7" id="KW-0479">Metal-binding</keyword>
<dbReference type="InterPro" id="IPR031322">
    <property type="entry name" value="Shikimate/glucono_kinase"/>
</dbReference>
<comment type="caution">
    <text evidence="7">Lacks conserved residue(s) required for the propagation of feature annotation.</text>
</comment>
<dbReference type="SMART" id="SM00830">
    <property type="entry name" value="CM_2"/>
    <property type="match status" value="1"/>
</dbReference>
<evidence type="ECO:0000256" key="7">
    <source>
        <dbReference type="HAMAP-Rule" id="MF_00109"/>
    </source>
</evidence>
<dbReference type="GO" id="GO:0004765">
    <property type="term" value="F:shikimate kinase activity"/>
    <property type="evidence" value="ECO:0007669"/>
    <property type="project" value="UniProtKB-UniRule"/>
</dbReference>
<feature type="binding site" evidence="7">
    <location>
        <position position="122"/>
    </location>
    <ligand>
        <name>substrate</name>
    </ligand>
</feature>
<evidence type="ECO:0000313" key="10">
    <source>
        <dbReference type="Proteomes" id="UP000184185"/>
    </source>
</evidence>
<dbReference type="SUPFAM" id="SSF48600">
    <property type="entry name" value="Chorismate mutase II"/>
    <property type="match status" value="1"/>
</dbReference>
<dbReference type="GO" id="GO:0004106">
    <property type="term" value="F:chorismate mutase activity"/>
    <property type="evidence" value="ECO:0007669"/>
    <property type="project" value="InterPro"/>
</dbReference>
<keyword evidence="6 7" id="KW-0057">Aromatic amino acid biosynthesis</keyword>
<keyword evidence="5 7" id="KW-0067">ATP-binding</keyword>
<dbReference type="HAMAP" id="MF_00109">
    <property type="entry name" value="Shikimate_kinase"/>
    <property type="match status" value="1"/>
</dbReference>
<feature type="domain" description="Chorismate mutase" evidence="8">
    <location>
        <begin position="1"/>
        <end position="88"/>
    </location>
</feature>
<dbReference type="Gene3D" id="3.40.50.300">
    <property type="entry name" value="P-loop containing nucleotide triphosphate hydrolases"/>
    <property type="match status" value="1"/>
</dbReference>
<dbReference type="EMBL" id="FQYQ01000003">
    <property type="protein sequence ID" value="SHI62917.1"/>
    <property type="molecule type" value="Genomic_DNA"/>
</dbReference>
<comment type="pathway">
    <text evidence="7">Metabolic intermediate biosynthesis; chorismate biosynthesis; chorismate from D-erythrose 4-phosphate and phosphoenolpyruvate: step 5/7.</text>
</comment>
<evidence type="ECO:0000313" key="9">
    <source>
        <dbReference type="EMBL" id="SHI62917.1"/>
    </source>
</evidence>
<protein>
    <recommendedName>
        <fullName evidence="7">Shikimate kinase</fullName>
        <shortName evidence="7">SK</shortName>
        <ecNumber evidence="7">2.7.1.71</ecNumber>
    </recommendedName>
</protein>
<dbReference type="Pfam" id="PF01817">
    <property type="entry name" value="CM_2"/>
    <property type="match status" value="1"/>
</dbReference>
<dbReference type="InterPro" id="IPR027417">
    <property type="entry name" value="P-loop_NTPase"/>
</dbReference>
<evidence type="ECO:0000259" key="8">
    <source>
        <dbReference type="PROSITE" id="PS51168"/>
    </source>
</evidence>
<dbReference type="Pfam" id="PF01202">
    <property type="entry name" value="SKI"/>
    <property type="match status" value="1"/>
</dbReference>
<dbReference type="RefSeq" id="WP_072912997.1">
    <property type="nucleotide sequence ID" value="NZ_FQYQ01000003.1"/>
</dbReference>
<comment type="catalytic activity">
    <reaction evidence="7">
        <text>shikimate + ATP = 3-phosphoshikimate + ADP + H(+)</text>
        <dbReference type="Rhea" id="RHEA:13121"/>
        <dbReference type="ChEBI" id="CHEBI:15378"/>
        <dbReference type="ChEBI" id="CHEBI:30616"/>
        <dbReference type="ChEBI" id="CHEBI:36208"/>
        <dbReference type="ChEBI" id="CHEBI:145989"/>
        <dbReference type="ChEBI" id="CHEBI:456216"/>
        <dbReference type="EC" id="2.7.1.71"/>
    </reaction>
</comment>
<evidence type="ECO:0000256" key="6">
    <source>
        <dbReference type="ARBA" id="ARBA00023141"/>
    </source>
</evidence>
<comment type="cofactor">
    <cofactor evidence="7">
        <name>Mg(2+)</name>
        <dbReference type="ChEBI" id="CHEBI:18420"/>
    </cofactor>
    <text evidence="7">Binds 1 Mg(2+) ion per subunit.</text>
</comment>
<feature type="binding site" evidence="7">
    <location>
        <position position="168"/>
    </location>
    <ligand>
        <name>substrate</name>
    </ligand>
</feature>
<dbReference type="InterPro" id="IPR000623">
    <property type="entry name" value="Shikimate_kinase/TSH1"/>
</dbReference>